<gene>
    <name evidence="5" type="ORF">CAK95_21730</name>
</gene>
<dbReference type="KEGG" id="psin:CAK95_21730"/>
<keyword evidence="2" id="KW-0521">NADP</keyword>
<dbReference type="Gene3D" id="3.20.20.100">
    <property type="entry name" value="NADP-dependent oxidoreductase domain"/>
    <property type="match status" value="1"/>
</dbReference>
<evidence type="ECO:0000256" key="1">
    <source>
        <dbReference type="ARBA" id="ARBA00007905"/>
    </source>
</evidence>
<dbReference type="PANTHER" id="PTHR43827">
    <property type="entry name" value="2,5-DIKETO-D-GLUCONIC ACID REDUCTASE"/>
    <property type="match status" value="1"/>
</dbReference>
<dbReference type="EMBL" id="CP021112">
    <property type="protein sequence ID" value="ARQ01430.1"/>
    <property type="molecule type" value="Genomic_DNA"/>
</dbReference>
<dbReference type="GO" id="GO:0051596">
    <property type="term" value="P:methylglyoxal catabolic process"/>
    <property type="evidence" value="ECO:0007669"/>
    <property type="project" value="TreeGrafter"/>
</dbReference>
<dbReference type="GO" id="GO:1990002">
    <property type="term" value="F:methylglyoxal reductase (NADPH) (acetol producing) activity"/>
    <property type="evidence" value="ECO:0007669"/>
    <property type="project" value="TreeGrafter"/>
</dbReference>
<evidence type="ECO:0000256" key="3">
    <source>
        <dbReference type="ARBA" id="ARBA00023002"/>
    </source>
</evidence>
<sequence length="274" mass="29927">MIPVVEAKGTKIPSIGLGTMTLKDDVCIEAVSAALKMGYRHVDTATFYANEAEVGEGIRTSGIPRDEIFLTTKVRHGDLAPDDFEAAVDASLKRLGVPYVDLLLIHWPNPAIPPAAYIPNLCKAKRTGQAKNIGVANFTIALLDEAERLADEPLINNQIEVHPFLDQNTILADCERRGISVTAYCPLGRGRIPGHAALDRIATAYNKTEAQIALRWLVQQGLSAIPRTATPEKMKLNIDIFDFKLSEAEMTEIGTLAEPNGRLINPPQAPKWDI</sequence>
<reference evidence="5 6" key="1">
    <citation type="submission" date="2017-05" db="EMBL/GenBank/DDBJ databases">
        <title>Full genome sequence of Pseudorhodoplanes sinuspersici.</title>
        <authorList>
            <person name="Dastgheib S.M.M."/>
            <person name="Shavandi M."/>
            <person name="Tirandaz H."/>
        </authorList>
    </citation>
    <scope>NUCLEOTIDE SEQUENCE [LARGE SCALE GENOMIC DNA]</scope>
    <source>
        <strain evidence="5 6">RIPI110</strain>
    </source>
</reference>
<dbReference type="Proteomes" id="UP000194137">
    <property type="component" value="Chromosome"/>
</dbReference>
<evidence type="ECO:0000256" key="4">
    <source>
        <dbReference type="ARBA" id="ARBA00049445"/>
    </source>
</evidence>
<organism evidence="5 6">
    <name type="scientific">Pseudorhodoplanes sinuspersici</name>
    <dbReference type="NCBI Taxonomy" id="1235591"/>
    <lineage>
        <taxon>Bacteria</taxon>
        <taxon>Pseudomonadati</taxon>
        <taxon>Pseudomonadota</taxon>
        <taxon>Alphaproteobacteria</taxon>
        <taxon>Hyphomicrobiales</taxon>
        <taxon>Pseudorhodoplanes</taxon>
    </lineage>
</organism>
<keyword evidence="6" id="KW-1185">Reference proteome</keyword>
<evidence type="ECO:0000313" key="6">
    <source>
        <dbReference type="Proteomes" id="UP000194137"/>
    </source>
</evidence>
<evidence type="ECO:0000313" key="5">
    <source>
        <dbReference type="EMBL" id="ARQ01430.1"/>
    </source>
</evidence>
<keyword evidence="3" id="KW-0560">Oxidoreductase</keyword>
<dbReference type="InterPro" id="IPR020471">
    <property type="entry name" value="AKR"/>
</dbReference>
<dbReference type="PIRSF" id="PIRSF000097">
    <property type="entry name" value="AKR"/>
    <property type="match status" value="1"/>
</dbReference>
<dbReference type="InterPro" id="IPR018170">
    <property type="entry name" value="Aldo/ket_reductase_CS"/>
</dbReference>
<dbReference type="Pfam" id="PF00248">
    <property type="entry name" value="Aldo_ket_red"/>
    <property type="match status" value="1"/>
</dbReference>
<dbReference type="InterPro" id="IPR036812">
    <property type="entry name" value="NAD(P)_OxRdtase_dom_sf"/>
</dbReference>
<dbReference type="InterPro" id="IPR023210">
    <property type="entry name" value="NADP_OxRdtase_dom"/>
</dbReference>
<proteinExistence type="inferred from homology"/>
<comment type="catalytic activity">
    <reaction evidence="4">
        <text>hydroxyacetone + NADP(+) = methylglyoxal + NADPH + H(+)</text>
        <dbReference type="Rhea" id="RHEA:27986"/>
        <dbReference type="ChEBI" id="CHEBI:15378"/>
        <dbReference type="ChEBI" id="CHEBI:17158"/>
        <dbReference type="ChEBI" id="CHEBI:27957"/>
        <dbReference type="ChEBI" id="CHEBI:57783"/>
        <dbReference type="ChEBI" id="CHEBI:58349"/>
    </reaction>
</comment>
<dbReference type="FunFam" id="3.20.20.100:FF:000002">
    <property type="entry name" value="2,5-diketo-D-gluconic acid reductase A"/>
    <property type="match status" value="1"/>
</dbReference>
<comment type="similarity">
    <text evidence="1">Belongs to the aldo/keto reductase family.</text>
</comment>
<dbReference type="PANTHER" id="PTHR43827:SF3">
    <property type="entry name" value="NADP-DEPENDENT OXIDOREDUCTASE DOMAIN-CONTAINING PROTEIN"/>
    <property type="match status" value="1"/>
</dbReference>
<accession>A0A1W6ZVT9</accession>
<dbReference type="SUPFAM" id="SSF51430">
    <property type="entry name" value="NAD(P)-linked oxidoreductase"/>
    <property type="match status" value="1"/>
</dbReference>
<dbReference type="STRING" id="1235591.CAK95_21730"/>
<dbReference type="PROSITE" id="PS00798">
    <property type="entry name" value="ALDOKETO_REDUCTASE_1"/>
    <property type="match status" value="1"/>
</dbReference>
<dbReference type="PRINTS" id="PR00069">
    <property type="entry name" value="ALDKETRDTASE"/>
</dbReference>
<evidence type="ECO:0000256" key="2">
    <source>
        <dbReference type="ARBA" id="ARBA00022857"/>
    </source>
</evidence>
<dbReference type="AlphaFoldDB" id="A0A1W6ZVT9"/>
<name>A0A1W6ZVT9_9HYPH</name>
<protein>
    <submittedName>
        <fullName evidence="5">2,5-didehydrogluconate reductase</fullName>
    </submittedName>
</protein>